<protein>
    <submittedName>
        <fullName evidence="2">Uncharacterized protein LOC132805055</fullName>
    </submittedName>
</protein>
<proteinExistence type="predicted"/>
<dbReference type="RefSeq" id="XP_060675797.1">
    <property type="nucleotide sequence ID" value="XM_060819814.1"/>
</dbReference>
<evidence type="ECO:0000313" key="1">
    <source>
        <dbReference type="Proteomes" id="UP001652623"/>
    </source>
</evidence>
<sequence>MTLKLWKAEMVLLPLEEGMVQPQIQIHGRLPINNKVLLPLEEGMVQPQIQIHGRLAINNEVRLPLEEGMVQPHIEIHRRLTINNKVLLPLEEGMVQPHIQIHRRLTINNKVLLPLEEGMVQPHIEIHRRLTINNKVLLPLEERMVRPQIQIHGRLPINNKALLPLEEGMVQPHIQIHRRVTINNKVLLPLEEGMVQAQIQIHGRLAINNKVLFPLEEGMVQPHIQIHRRLTINNKVLLPLEEGMVQPQIQVHRRLSINKKANIILPAPVLSQRTAFLGKKVVSYLYHQLYMHYGMVLDGFIDLKHVDSGSHISTMNWNLINNSPSYLTLRKRNIAHADHEHGPHMPVSTSSDLLVTRCLHNPPYTSLLLCTAHCSPLLLTLVSFVFRRSVSFYHCRKLFIHLQVVFPTGVFLPVDFDLNTPPQYSEEQVAVSVQLTAVESLSLPKILTVENFKKAGLHMASERIVADTDPSRLQRIRESKKAKV</sequence>
<reference evidence="2" key="1">
    <citation type="submission" date="2025-08" db="UniProtKB">
        <authorList>
            <consortium name="RefSeq"/>
        </authorList>
    </citation>
    <scope>IDENTIFICATION</scope>
    <source>
        <tissue evidence="2">Seedling</tissue>
    </source>
</reference>
<dbReference type="Proteomes" id="UP001652623">
    <property type="component" value="Chromosome 8"/>
</dbReference>
<gene>
    <name evidence="2" type="primary">LOC132805055</name>
</gene>
<keyword evidence="1" id="KW-1185">Reference proteome</keyword>
<accession>A0ABM4AGD8</accession>
<organism evidence="1 2">
    <name type="scientific">Ziziphus jujuba</name>
    <name type="common">Chinese jujube</name>
    <name type="synonym">Ziziphus sativa</name>
    <dbReference type="NCBI Taxonomy" id="326968"/>
    <lineage>
        <taxon>Eukaryota</taxon>
        <taxon>Viridiplantae</taxon>
        <taxon>Streptophyta</taxon>
        <taxon>Embryophyta</taxon>
        <taxon>Tracheophyta</taxon>
        <taxon>Spermatophyta</taxon>
        <taxon>Magnoliopsida</taxon>
        <taxon>eudicotyledons</taxon>
        <taxon>Gunneridae</taxon>
        <taxon>Pentapetalae</taxon>
        <taxon>rosids</taxon>
        <taxon>fabids</taxon>
        <taxon>Rosales</taxon>
        <taxon>Rhamnaceae</taxon>
        <taxon>Paliureae</taxon>
        <taxon>Ziziphus</taxon>
    </lineage>
</organism>
<evidence type="ECO:0000313" key="2">
    <source>
        <dbReference type="RefSeq" id="XP_060675797.1"/>
    </source>
</evidence>
<dbReference type="GeneID" id="132805055"/>
<name>A0ABM4AGD8_ZIZJJ</name>